<keyword evidence="10" id="KW-1185">Reference proteome</keyword>
<evidence type="ECO:0000256" key="3">
    <source>
        <dbReference type="ARBA" id="ARBA00022729"/>
    </source>
</evidence>
<protein>
    <submittedName>
        <fullName evidence="9">Membrane protein</fullName>
    </submittedName>
</protein>
<dbReference type="Proteomes" id="UP000321245">
    <property type="component" value="Unassembled WGS sequence"/>
</dbReference>
<evidence type="ECO:0000256" key="2">
    <source>
        <dbReference type="ARBA" id="ARBA00006275"/>
    </source>
</evidence>
<dbReference type="InterPro" id="IPR033985">
    <property type="entry name" value="SusD-like_N"/>
</dbReference>
<dbReference type="GeneID" id="84649386"/>
<dbReference type="InterPro" id="IPR011990">
    <property type="entry name" value="TPR-like_helical_dom_sf"/>
</dbReference>
<dbReference type="AlphaFoldDB" id="A0A511NE30"/>
<organism evidence="9 10">
    <name type="scientific">Empedobacter brevis NBRC 14943 = ATCC 43319</name>
    <dbReference type="NCBI Taxonomy" id="1218108"/>
    <lineage>
        <taxon>Bacteria</taxon>
        <taxon>Pseudomonadati</taxon>
        <taxon>Bacteroidota</taxon>
        <taxon>Flavobacteriia</taxon>
        <taxon>Flavobacteriales</taxon>
        <taxon>Weeksellaceae</taxon>
        <taxon>Empedobacter</taxon>
    </lineage>
</organism>
<evidence type="ECO:0000313" key="10">
    <source>
        <dbReference type="Proteomes" id="UP000321245"/>
    </source>
</evidence>
<dbReference type="PROSITE" id="PS51257">
    <property type="entry name" value="PROKAR_LIPOPROTEIN"/>
    <property type="match status" value="1"/>
</dbReference>
<comment type="similarity">
    <text evidence="2">Belongs to the SusD family.</text>
</comment>
<reference evidence="9 10" key="1">
    <citation type="submission" date="2019-07" db="EMBL/GenBank/DDBJ databases">
        <title>Whole genome shotgun sequence of Empedobacter brevis NBRC 14943.</title>
        <authorList>
            <person name="Hosoyama A."/>
            <person name="Uohara A."/>
            <person name="Ohji S."/>
            <person name="Ichikawa N."/>
        </authorList>
    </citation>
    <scope>NUCLEOTIDE SEQUENCE [LARGE SCALE GENOMIC DNA]</scope>
    <source>
        <strain evidence="9 10">NBRC 14943</strain>
    </source>
</reference>
<evidence type="ECO:0000256" key="6">
    <source>
        <dbReference type="SAM" id="SignalP"/>
    </source>
</evidence>
<evidence type="ECO:0000313" key="9">
    <source>
        <dbReference type="EMBL" id="GEM50867.1"/>
    </source>
</evidence>
<keyword evidence="5" id="KW-0998">Cell outer membrane</keyword>
<dbReference type="GO" id="GO:0009279">
    <property type="term" value="C:cell outer membrane"/>
    <property type="evidence" value="ECO:0007669"/>
    <property type="project" value="UniProtKB-SubCell"/>
</dbReference>
<evidence type="ECO:0000256" key="4">
    <source>
        <dbReference type="ARBA" id="ARBA00023136"/>
    </source>
</evidence>
<feature type="domain" description="SusD-like N-terminal" evidence="8">
    <location>
        <begin position="107"/>
        <end position="247"/>
    </location>
</feature>
<feature type="signal peptide" evidence="6">
    <location>
        <begin position="1"/>
        <end position="22"/>
    </location>
</feature>
<keyword evidence="4" id="KW-0472">Membrane</keyword>
<accession>A0A511NE30</accession>
<evidence type="ECO:0000256" key="1">
    <source>
        <dbReference type="ARBA" id="ARBA00004442"/>
    </source>
</evidence>
<dbReference type="RefSeq" id="WP_081623197.1">
    <property type="nucleotide sequence ID" value="NZ_BJXC01000003.1"/>
</dbReference>
<dbReference type="Pfam" id="PF14322">
    <property type="entry name" value="SusD-like_3"/>
    <property type="match status" value="1"/>
</dbReference>
<sequence>MKKKIYLLSLVAMSFAFTGALTSCSEDDLQIDSPNDITQDNFYKTEEDFETAIRGVYNDFRTNGLFGNTGQARDIVILGDLMSDNLIFSPFGRGGGFTASEWRYQGNSNVTELYENAYRAISDANKILSVINNLPESSTVKPKVKAEALALRALAHFEVAKLFAKIPTQGSGAANSQGIAYISELNFKDEPKREANIGIVYDKIIKDLEDALAGGLPNGGYAANPTGNTIYRLNKLSVRGLLAKVYLYKGDYPKVIEYATPVVDAIKPTDKADLDKFWKTETNQGALFVLPFARTNDIQLGTNYSQGLSANTLRVEFTVDKAFVGTFDQATEPERYNASIVEMVQNQYDGAGPVYAVKKYMYSRTGYNAGVNDGRYLRVEDVILMLAEAQYMSGNQSGALTTLNKLRDARYTAYTGGETGDALFEAIITERRKELAFEVGDRFFTLKRLLGVPGIPVKYAQGIQRSGNGHYADGTGSPSATQQLPASSVKWQLPVRQSILNLDKNIGQTDGY</sequence>
<gene>
    <name evidence="9" type="ORF">EB1_06570</name>
</gene>
<evidence type="ECO:0000256" key="5">
    <source>
        <dbReference type="ARBA" id="ARBA00023237"/>
    </source>
</evidence>
<keyword evidence="3 6" id="KW-0732">Signal</keyword>
<evidence type="ECO:0000259" key="8">
    <source>
        <dbReference type="Pfam" id="PF14322"/>
    </source>
</evidence>
<proteinExistence type="inferred from homology"/>
<name>A0A511NE30_9FLAO</name>
<comment type="caution">
    <text evidence="9">The sequence shown here is derived from an EMBL/GenBank/DDBJ whole genome shotgun (WGS) entry which is preliminary data.</text>
</comment>
<dbReference type="STRING" id="1218108.GCA_000382425_01170"/>
<evidence type="ECO:0000259" key="7">
    <source>
        <dbReference type="Pfam" id="PF07980"/>
    </source>
</evidence>
<comment type="subcellular location">
    <subcellularLocation>
        <location evidence="1">Cell outer membrane</location>
    </subcellularLocation>
</comment>
<dbReference type="SUPFAM" id="SSF48452">
    <property type="entry name" value="TPR-like"/>
    <property type="match status" value="1"/>
</dbReference>
<dbReference type="Gene3D" id="1.25.40.390">
    <property type="match status" value="1"/>
</dbReference>
<feature type="chain" id="PRO_5021964732" evidence="6">
    <location>
        <begin position="23"/>
        <end position="512"/>
    </location>
</feature>
<feature type="domain" description="RagB/SusD" evidence="7">
    <location>
        <begin position="355"/>
        <end position="512"/>
    </location>
</feature>
<dbReference type="EMBL" id="BJXC01000003">
    <property type="protein sequence ID" value="GEM50867.1"/>
    <property type="molecule type" value="Genomic_DNA"/>
</dbReference>
<dbReference type="InterPro" id="IPR012944">
    <property type="entry name" value="SusD_RagB_dom"/>
</dbReference>
<dbReference type="OrthoDB" id="630434at2"/>
<dbReference type="Pfam" id="PF07980">
    <property type="entry name" value="SusD_RagB"/>
    <property type="match status" value="1"/>
</dbReference>